<dbReference type="PANTHER" id="PTHR13621:SF2">
    <property type="entry name" value="PROLINE-RICH PROTEIN PRCC"/>
    <property type="match status" value="1"/>
</dbReference>
<dbReference type="EMBL" id="JBDFQZ010000007">
    <property type="protein sequence ID" value="KAK9705517.1"/>
    <property type="molecule type" value="Genomic_DNA"/>
</dbReference>
<feature type="compositionally biased region" description="Basic and acidic residues" evidence="1">
    <location>
        <begin position="159"/>
        <end position="171"/>
    </location>
</feature>
<feature type="compositionally biased region" description="Basic and acidic residues" evidence="1">
    <location>
        <begin position="104"/>
        <end position="118"/>
    </location>
</feature>
<gene>
    <name evidence="2" type="ORF">RND81_07G063200</name>
</gene>
<dbReference type="Proteomes" id="UP001443914">
    <property type="component" value="Unassembled WGS sequence"/>
</dbReference>
<dbReference type="InterPro" id="IPR018800">
    <property type="entry name" value="PRCC"/>
</dbReference>
<dbReference type="AlphaFoldDB" id="A0AAW1JN07"/>
<feature type="compositionally biased region" description="Low complexity" evidence="1">
    <location>
        <begin position="70"/>
        <end position="85"/>
    </location>
</feature>
<feature type="compositionally biased region" description="Low complexity" evidence="1">
    <location>
        <begin position="33"/>
        <end position="63"/>
    </location>
</feature>
<feature type="compositionally biased region" description="Polar residues" evidence="1">
    <location>
        <begin position="119"/>
        <end position="128"/>
    </location>
</feature>
<proteinExistence type="predicted"/>
<feature type="compositionally biased region" description="Acidic residues" evidence="1">
    <location>
        <begin position="146"/>
        <end position="158"/>
    </location>
</feature>
<accession>A0AAW1JN07</accession>
<dbReference type="GO" id="GO:0005634">
    <property type="term" value="C:nucleus"/>
    <property type="evidence" value="ECO:0007669"/>
    <property type="project" value="TreeGrafter"/>
</dbReference>
<evidence type="ECO:0008006" key="4">
    <source>
        <dbReference type="Google" id="ProtNLM"/>
    </source>
</evidence>
<feature type="compositionally biased region" description="Pro residues" evidence="1">
    <location>
        <begin position="22"/>
        <end position="32"/>
    </location>
</feature>
<feature type="region of interest" description="Disordered" evidence="1">
    <location>
        <begin position="1"/>
        <end position="171"/>
    </location>
</feature>
<keyword evidence="3" id="KW-1185">Reference proteome</keyword>
<comment type="caution">
    <text evidence="2">The sequence shown here is derived from an EMBL/GenBank/DDBJ whole genome shotgun (WGS) entry which is preliminary data.</text>
</comment>
<sequence length="392" mass="43266">MDSLLASYASSDEDDDHHPSPPHKPPPLPPPSSKTTSSLFSSLPKPQLSSSFSSSSSSKLFSSLPPPKPSSLFSVLPPPISQSNPNPNPKRAVQSHIPNFNKDPNFRADDDLQSDRNKNNQVGNSNSVKRVVQFHPPKFNQKVDFRDDDEEEDEDNIEERERKKIRQMGDDTSVKSFLSSIPAPKNSGFSALGSASGGRRMTIDATEPDNVTPDPVAEVVVEQNVEDSQVNVDDGSNLCSYDGVSYGNYEGYEIYGQQYYDGNSWNYSGNEGVLSGEMIQGTVSSQVDSFISMGSGGGGKRRKDQVPAEILEVKQDELMKNRPTEDKSKLTGMAFGPAYQPVSSKGKVSKLHKRKHQISSLYFDMRQKEMELAERRAKGFLTKAETQAKYGW</sequence>
<organism evidence="2 3">
    <name type="scientific">Saponaria officinalis</name>
    <name type="common">Common soapwort</name>
    <name type="synonym">Lychnis saponaria</name>
    <dbReference type="NCBI Taxonomy" id="3572"/>
    <lineage>
        <taxon>Eukaryota</taxon>
        <taxon>Viridiplantae</taxon>
        <taxon>Streptophyta</taxon>
        <taxon>Embryophyta</taxon>
        <taxon>Tracheophyta</taxon>
        <taxon>Spermatophyta</taxon>
        <taxon>Magnoliopsida</taxon>
        <taxon>eudicotyledons</taxon>
        <taxon>Gunneridae</taxon>
        <taxon>Pentapetalae</taxon>
        <taxon>Caryophyllales</taxon>
        <taxon>Caryophyllaceae</taxon>
        <taxon>Caryophylleae</taxon>
        <taxon>Saponaria</taxon>
    </lineage>
</organism>
<dbReference type="PANTHER" id="PTHR13621">
    <property type="entry name" value="PROLINE-RICH PROTEIN PRCC"/>
    <property type="match status" value="1"/>
</dbReference>
<evidence type="ECO:0000313" key="2">
    <source>
        <dbReference type="EMBL" id="KAK9705517.1"/>
    </source>
</evidence>
<evidence type="ECO:0000313" key="3">
    <source>
        <dbReference type="Proteomes" id="UP001443914"/>
    </source>
</evidence>
<dbReference type="Pfam" id="PF10253">
    <property type="entry name" value="PRCC"/>
    <property type="match status" value="1"/>
</dbReference>
<evidence type="ECO:0000256" key="1">
    <source>
        <dbReference type="SAM" id="MobiDB-lite"/>
    </source>
</evidence>
<name>A0AAW1JN07_SAPOF</name>
<reference evidence="2" key="1">
    <citation type="submission" date="2024-03" db="EMBL/GenBank/DDBJ databases">
        <title>WGS assembly of Saponaria officinalis var. Norfolk2.</title>
        <authorList>
            <person name="Jenkins J."/>
            <person name="Shu S."/>
            <person name="Grimwood J."/>
            <person name="Barry K."/>
            <person name="Goodstein D."/>
            <person name="Schmutz J."/>
            <person name="Leebens-Mack J."/>
            <person name="Osbourn A."/>
        </authorList>
    </citation>
    <scope>NUCLEOTIDE SEQUENCE [LARGE SCALE GENOMIC DNA]</scope>
    <source>
        <strain evidence="2">JIC</strain>
    </source>
</reference>
<protein>
    <recommendedName>
        <fullName evidence="4">Proline-rich protein PRCC</fullName>
    </recommendedName>
</protein>